<proteinExistence type="predicted"/>
<evidence type="ECO:0000313" key="2">
    <source>
        <dbReference type="Proteomes" id="UP000430079"/>
    </source>
</evidence>
<dbReference type="Proteomes" id="UP000430079">
    <property type="component" value="Unassembled WGS sequence"/>
</dbReference>
<sequence length="54" mass="5641">MRAGGRVGVPERYGWANGQVLRLGAAGGRAGVPEPGRRRVTGRALSDRALIVEA</sequence>
<comment type="caution">
    <text evidence="1">The sequence shown here is derived from an EMBL/GenBank/DDBJ whole genome shotgun (WGS) entry which is preliminary data.</text>
</comment>
<keyword evidence="2" id="KW-1185">Reference proteome</keyword>
<gene>
    <name evidence="1" type="ORF">Sgleb_30760</name>
</gene>
<evidence type="ECO:0000313" key="1">
    <source>
        <dbReference type="EMBL" id="GFE15029.1"/>
    </source>
</evidence>
<dbReference type="AlphaFoldDB" id="A0A640SUA3"/>
<reference evidence="1 2" key="1">
    <citation type="submission" date="2019-12" db="EMBL/GenBank/DDBJ databases">
        <title>Whole genome shotgun sequence of Streptomyces hygroscopicus subsp. glebosus NBRC 13786.</title>
        <authorList>
            <person name="Ichikawa N."/>
            <person name="Kimura A."/>
            <person name="Kitahashi Y."/>
            <person name="Komaki H."/>
            <person name="Tamura T."/>
        </authorList>
    </citation>
    <scope>NUCLEOTIDE SEQUENCE [LARGE SCALE GENOMIC DNA]</scope>
    <source>
        <strain evidence="1 2">NBRC 13786</strain>
    </source>
</reference>
<protein>
    <submittedName>
        <fullName evidence="1">Uncharacterized protein</fullName>
    </submittedName>
</protein>
<organism evidence="1 2">
    <name type="scientific">Streptomyces glebosus</name>
    <dbReference type="NCBI Taxonomy" id="249580"/>
    <lineage>
        <taxon>Bacteria</taxon>
        <taxon>Bacillati</taxon>
        <taxon>Actinomycetota</taxon>
        <taxon>Actinomycetes</taxon>
        <taxon>Kitasatosporales</taxon>
        <taxon>Streptomycetaceae</taxon>
        <taxon>Streptomyces</taxon>
    </lineage>
</organism>
<name>A0A640SUA3_9ACTN</name>
<dbReference type="EMBL" id="BLIO01000001">
    <property type="protein sequence ID" value="GFE15029.1"/>
    <property type="molecule type" value="Genomic_DNA"/>
</dbReference>
<accession>A0A640SUA3</accession>